<proteinExistence type="predicted"/>
<comment type="caution">
    <text evidence="1">The sequence shown here is derived from an EMBL/GenBank/DDBJ whole genome shotgun (WGS) entry which is preliminary data.</text>
</comment>
<organism evidence="1 2">
    <name type="scientific">Pseudonocardia sediminis</name>
    <dbReference type="NCBI Taxonomy" id="1397368"/>
    <lineage>
        <taxon>Bacteria</taxon>
        <taxon>Bacillati</taxon>
        <taxon>Actinomycetota</taxon>
        <taxon>Actinomycetes</taxon>
        <taxon>Pseudonocardiales</taxon>
        <taxon>Pseudonocardiaceae</taxon>
        <taxon>Pseudonocardia</taxon>
    </lineage>
</organism>
<keyword evidence="2" id="KW-1185">Reference proteome</keyword>
<dbReference type="RefSeq" id="WP_130292808.1">
    <property type="nucleotide sequence ID" value="NZ_SHKL01000001.1"/>
</dbReference>
<evidence type="ECO:0000313" key="1">
    <source>
        <dbReference type="EMBL" id="RZT88775.1"/>
    </source>
</evidence>
<dbReference type="AlphaFoldDB" id="A0A4Q7V3U7"/>
<protein>
    <submittedName>
        <fullName evidence="1">DUF3040 family protein</fullName>
    </submittedName>
</protein>
<dbReference type="Pfam" id="PF11239">
    <property type="entry name" value="DUF3040"/>
    <property type="match status" value="1"/>
</dbReference>
<dbReference type="Proteomes" id="UP000291591">
    <property type="component" value="Unassembled WGS sequence"/>
</dbReference>
<evidence type="ECO:0000313" key="2">
    <source>
        <dbReference type="Proteomes" id="UP000291591"/>
    </source>
</evidence>
<gene>
    <name evidence="1" type="ORF">EV383_5722</name>
</gene>
<name>A0A4Q7V3U7_PSEST</name>
<accession>A0A4Q7V3U7</accession>
<dbReference type="InterPro" id="IPR021401">
    <property type="entry name" value="DUF3040"/>
</dbReference>
<sequence>MAHNLFDPSPADPPPHGFRLDWRSRRVLGRIERHAAAEDPRLDDLLRGPVDHAARTGRRVGLTLLWLGLAMLAAGLAAQDAGLTAGGCVLLVLAWFPTQFRSAP</sequence>
<reference evidence="1 2" key="1">
    <citation type="submission" date="2019-02" db="EMBL/GenBank/DDBJ databases">
        <title>Sequencing the genomes of 1000 actinobacteria strains.</title>
        <authorList>
            <person name="Klenk H.-P."/>
        </authorList>
    </citation>
    <scope>NUCLEOTIDE SEQUENCE [LARGE SCALE GENOMIC DNA]</scope>
    <source>
        <strain evidence="1 2">DSM 45779</strain>
    </source>
</reference>
<dbReference type="EMBL" id="SHKL01000001">
    <property type="protein sequence ID" value="RZT88775.1"/>
    <property type="molecule type" value="Genomic_DNA"/>
</dbReference>